<dbReference type="OrthoDB" id="1033810at2"/>
<dbReference type="SMART" id="SM00072">
    <property type="entry name" value="GuKc"/>
    <property type="match status" value="1"/>
</dbReference>
<evidence type="ECO:0000259" key="6">
    <source>
        <dbReference type="PROSITE" id="PS50052"/>
    </source>
</evidence>
<comment type="function">
    <text evidence="1">Essential for recycling GMP and indirectly, cGMP.</text>
</comment>
<comment type="similarity">
    <text evidence="2">Belongs to the guanylate kinase family.</text>
</comment>
<reference evidence="7 9" key="1">
    <citation type="submission" date="2019-09" db="EMBL/GenBank/DDBJ databases">
        <title>Draft genome sequence assemblies of isolates from the urinary tract.</title>
        <authorList>
            <person name="Mores C.R."/>
            <person name="Putonti C."/>
            <person name="Wolfe A.J."/>
        </authorList>
    </citation>
    <scope>NUCLEOTIDE SEQUENCE [LARGE SCALE GENOMIC DNA]</scope>
    <source>
        <strain evidence="7 9">UMB246</strain>
    </source>
</reference>
<sequence length="194" mass="22593">MNFKRGELFLKKLIIIAGPSGAGKTTISNYLEEKYQIPRVLTHTTRAIRSGESKDAYYFENEESFAKLHLFESVKYGSYQYGSSREGLEKAWKTNDIVSLIVDTAGVKSYVEKLQANQFYFIYLKVSHLETLEERLVERGDEPTEILKRINSREFKRDLQLSDSLKKYAHVLVNDNLEETQRKIDKIITKLRKN</sequence>
<dbReference type="PANTHER" id="PTHR23117:SF13">
    <property type="entry name" value="GUANYLATE KINASE"/>
    <property type="match status" value="1"/>
</dbReference>
<dbReference type="Proteomes" id="UP000327236">
    <property type="component" value="Unassembled WGS sequence"/>
</dbReference>
<evidence type="ECO:0000256" key="2">
    <source>
        <dbReference type="ARBA" id="ARBA00005790"/>
    </source>
</evidence>
<dbReference type="InterPro" id="IPR008144">
    <property type="entry name" value="Guanylate_kin-like_dom"/>
</dbReference>
<dbReference type="InterPro" id="IPR027417">
    <property type="entry name" value="P-loop_NTPase"/>
</dbReference>
<evidence type="ECO:0000313" key="8">
    <source>
        <dbReference type="EMBL" id="MEL0565361.1"/>
    </source>
</evidence>
<feature type="domain" description="Guanylate kinase-like" evidence="6">
    <location>
        <begin position="11"/>
        <end position="189"/>
    </location>
</feature>
<dbReference type="Pfam" id="PF00625">
    <property type="entry name" value="Guanylate_kin"/>
    <property type="match status" value="1"/>
</dbReference>
<organism evidence="7 9">
    <name type="scientific">Lactobacillus jensenii</name>
    <dbReference type="NCBI Taxonomy" id="109790"/>
    <lineage>
        <taxon>Bacteria</taxon>
        <taxon>Bacillati</taxon>
        <taxon>Bacillota</taxon>
        <taxon>Bacilli</taxon>
        <taxon>Lactobacillales</taxon>
        <taxon>Lactobacillaceae</taxon>
        <taxon>Lactobacillus</taxon>
    </lineage>
</organism>
<evidence type="ECO:0000313" key="10">
    <source>
        <dbReference type="Proteomes" id="UP001385848"/>
    </source>
</evidence>
<evidence type="ECO:0000256" key="4">
    <source>
        <dbReference type="ARBA" id="ARBA00022777"/>
    </source>
</evidence>
<dbReference type="Gene3D" id="3.40.50.300">
    <property type="entry name" value="P-loop containing nucleotide triphosphate hydrolases"/>
    <property type="match status" value="1"/>
</dbReference>
<protein>
    <submittedName>
        <fullName evidence="8">AAA family ATPase</fullName>
    </submittedName>
    <submittedName>
        <fullName evidence="7">Guanylate kinase</fullName>
    </submittedName>
</protein>
<keyword evidence="4 7" id="KW-0418">Kinase</keyword>
<comment type="caution">
    <text evidence="7">The sequence shown here is derived from an EMBL/GenBank/DDBJ whole genome shotgun (WGS) entry which is preliminary data.</text>
</comment>
<dbReference type="GO" id="GO:0005829">
    <property type="term" value="C:cytosol"/>
    <property type="evidence" value="ECO:0007669"/>
    <property type="project" value="TreeGrafter"/>
</dbReference>
<dbReference type="KEGG" id="lje:BUE77_07630"/>
<dbReference type="EMBL" id="JBBVUL010000009">
    <property type="protein sequence ID" value="MEL0565361.1"/>
    <property type="molecule type" value="Genomic_DNA"/>
</dbReference>
<dbReference type="GeneID" id="31743588"/>
<dbReference type="PROSITE" id="PS50052">
    <property type="entry name" value="GUANYLATE_KINASE_2"/>
    <property type="match status" value="1"/>
</dbReference>
<dbReference type="PANTHER" id="PTHR23117">
    <property type="entry name" value="GUANYLATE KINASE-RELATED"/>
    <property type="match status" value="1"/>
</dbReference>
<evidence type="ECO:0000256" key="1">
    <source>
        <dbReference type="ARBA" id="ARBA00003531"/>
    </source>
</evidence>
<gene>
    <name evidence="8" type="ORF">AAC431_05405</name>
    <name evidence="7" type="ORF">F6H94_01450</name>
</gene>
<evidence type="ECO:0000256" key="5">
    <source>
        <dbReference type="ARBA" id="ARBA00048594"/>
    </source>
</evidence>
<proteinExistence type="inferred from homology"/>
<accession>A0A5N1IJD0</accession>
<dbReference type="AlphaFoldDB" id="A0A5N1IJD0"/>
<evidence type="ECO:0000313" key="7">
    <source>
        <dbReference type="EMBL" id="KAA9324037.1"/>
    </source>
</evidence>
<dbReference type="GO" id="GO:0004385">
    <property type="term" value="F:GMP kinase activity"/>
    <property type="evidence" value="ECO:0007669"/>
    <property type="project" value="UniProtKB-EC"/>
</dbReference>
<dbReference type="SUPFAM" id="SSF52540">
    <property type="entry name" value="P-loop containing nucleoside triphosphate hydrolases"/>
    <property type="match status" value="1"/>
</dbReference>
<comment type="catalytic activity">
    <reaction evidence="5">
        <text>GMP + ATP = GDP + ADP</text>
        <dbReference type="Rhea" id="RHEA:20780"/>
        <dbReference type="ChEBI" id="CHEBI:30616"/>
        <dbReference type="ChEBI" id="CHEBI:58115"/>
        <dbReference type="ChEBI" id="CHEBI:58189"/>
        <dbReference type="ChEBI" id="CHEBI:456216"/>
        <dbReference type="EC" id="2.7.4.8"/>
    </reaction>
</comment>
<dbReference type="InterPro" id="IPR008145">
    <property type="entry name" value="GK/Ca_channel_bsu"/>
</dbReference>
<name>A0A5N1IJD0_LACJE</name>
<keyword evidence="3" id="KW-0808">Transferase</keyword>
<dbReference type="EMBL" id="VYWW01000004">
    <property type="protein sequence ID" value="KAA9324037.1"/>
    <property type="molecule type" value="Genomic_DNA"/>
</dbReference>
<evidence type="ECO:0000313" key="9">
    <source>
        <dbReference type="Proteomes" id="UP000327236"/>
    </source>
</evidence>
<reference evidence="8 10" key="2">
    <citation type="submission" date="2024-04" db="EMBL/GenBank/DDBJ databases">
        <title>Three lactobacilli isolated from voided urine samples from females with type 2 diabetes.</title>
        <authorList>
            <person name="Kula A."/>
            <person name="Stegman N."/>
            <person name="Putonti C."/>
        </authorList>
    </citation>
    <scope>NUCLEOTIDE SEQUENCE [LARGE SCALE GENOMIC DNA]</scope>
    <source>
        <strain evidence="8 10">1855</strain>
    </source>
</reference>
<dbReference type="Proteomes" id="UP001385848">
    <property type="component" value="Unassembled WGS sequence"/>
</dbReference>
<dbReference type="RefSeq" id="WP_006585617.1">
    <property type="nucleotide sequence ID" value="NZ_CATOUV010000001.1"/>
</dbReference>
<keyword evidence="10" id="KW-1185">Reference proteome</keyword>
<evidence type="ECO:0000256" key="3">
    <source>
        <dbReference type="ARBA" id="ARBA00022679"/>
    </source>
</evidence>